<keyword evidence="3" id="KW-0677">Repeat</keyword>
<evidence type="ECO:0008006" key="8">
    <source>
        <dbReference type="Google" id="ProtNLM"/>
    </source>
</evidence>
<name>A0A818AYZ6_9BILA</name>
<evidence type="ECO:0000256" key="5">
    <source>
        <dbReference type="ARBA" id="ARBA00023136"/>
    </source>
</evidence>
<evidence type="ECO:0000256" key="1">
    <source>
        <dbReference type="ARBA" id="ARBA00004370"/>
    </source>
</evidence>
<reference evidence="6" key="1">
    <citation type="submission" date="2021-02" db="EMBL/GenBank/DDBJ databases">
        <authorList>
            <person name="Nowell W R."/>
        </authorList>
    </citation>
    <scope>NUCLEOTIDE SEQUENCE</scope>
</reference>
<dbReference type="GO" id="GO:0005261">
    <property type="term" value="F:monoatomic cation channel activity"/>
    <property type="evidence" value="ECO:0007669"/>
    <property type="project" value="TreeGrafter"/>
</dbReference>
<proteinExistence type="predicted"/>
<evidence type="ECO:0000256" key="2">
    <source>
        <dbReference type="ARBA" id="ARBA00022692"/>
    </source>
</evidence>
<dbReference type="GO" id="GO:0005886">
    <property type="term" value="C:plasma membrane"/>
    <property type="evidence" value="ECO:0007669"/>
    <property type="project" value="TreeGrafter"/>
</dbReference>
<gene>
    <name evidence="6" type="ORF">LUA448_LOCUS18050</name>
</gene>
<protein>
    <recommendedName>
        <fullName evidence="8">PKD/REJ-like domain-containing protein</fullName>
    </recommendedName>
</protein>
<dbReference type="Proteomes" id="UP000663833">
    <property type="component" value="Unassembled WGS sequence"/>
</dbReference>
<dbReference type="GO" id="GO:0006816">
    <property type="term" value="P:calcium ion transport"/>
    <property type="evidence" value="ECO:0007669"/>
    <property type="project" value="TreeGrafter"/>
</dbReference>
<dbReference type="PANTHER" id="PTHR46730">
    <property type="entry name" value="POLYCYSTIN-1"/>
    <property type="match status" value="1"/>
</dbReference>
<accession>A0A818AYZ6</accession>
<sequence>MCSHNLEFQYINPSTQVALFSFSVDKSVSPTNITWNVYYGLMNSSSDTHNWTLFTNMIKYRNIWFFGAYTTNFTASNQLFQENRNIAFWRFEVVYTIGQEKSLSALNFEINQPPTPGICSIAPSNGKTTTKFNISCGGWNDTDGIKDYSFYAEKVIFLMCLAWTKNPDHRLMLGTSLMMRFELRLPAGDGNSSLVVVIMQARDHLNSVTEVNIGNVSVVADTDVINSFVEAIKITSKSNSTMSDKNPLVQLLNNNNSYVTAQVVTTVSQVFNEMNIKSIELAVKMGIPLANIGVSLLGIRKVDMRSESSSNASFYQTMKQELNDHASAREYLMKTMNSSATITSSNILLLQSSSLAQLTQVTNQLTRSTCILASNKCQAISLALQNITAQISFEDTQIIANNIIQCATNVLSTKIIANQVNETMTTITAALKVHLNVGQNMTVNTTAVFVSWEMGLKTFLINKTIHPFDHAQIRLPSTLNSNLSDNDVFSLRSVVQPLALPSRTHSQVNTSMSAMVSFSVLNSNGTEIPIHTDEEHAIEIIIPRDPYFVMPPMTLYNVTSLRDSKQQFYFHLINITQLNENLTVSLHVEMRPSNQKLSYLLIFKFDSEPPLNIEINDIDGWYLLCSSNIASDGIHTYFINNNRTAGRQSIVFGFRELSSNELCSYDLLTPPISDKPFHFSSDYQLRTFTSACYYLDSNNDWQSDGLLVGPMTNHYQTQCFTTHLTTFFSAYSNAPSTVTENAMLPVNDQINVGMNFSSSFHSCHDDDDNNNNTHISAIQR</sequence>
<evidence type="ECO:0000313" key="6">
    <source>
        <dbReference type="EMBL" id="CAF3405927.1"/>
    </source>
</evidence>
<keyword evidence="2" id="KW-0812">Transmembrane</keyword>
<dbReference type="PANTHER" id="PTHR46730:SF1">
    <property type="entry name" value="PLAT DOMAIN-CONTAINING PROTEIN"/>
    <property type="match status" value="1"/>
</dbReference>
<dbReference type="EMBL" id="CAJNYD010002218">
    <property type="protein sequence ID" value="CAF3405927.1"/>
    <property type="molecule type" value="Genomic_DNA"/>
</dbReference>
<evidence type="ECO:0000313" key="7">
    <source>
        <dbReference type="Proteomes" id="UP000663833"/>
    </source>
</evidence>
<comment type="caution">
    <text evidence="6">The sequence shown here is derived from an EMBL/GenBank/DDBJ whole genome shotgun (WGS) entry which is preliminary data.</text>
</comment>
<evidence type="ECO:0000256" key="3">
    <source>
        <dbReference type="ARBA" id="ARBA00022737"/>
    </source>
</evidence>
<evidence type="ECO:0000256" key="4">
    <source>
        <dbReference type="ARBA" id="ARBA00022989"/>
    </source>
</evidence>
<keyword evidence="4" id="KW-1133">Transmembrane helix</keyword>
<keyword evidence="5" id="KW-0472">Membrane</keyword>
<dbReference type="AlphaFoldDB" id="A0A818AYZ6"/>
<organism evidence="6 7">
    <name type="scientific">Rotaria socialis</name>
    <dbReference type="NCBI Taxonomy" id="392032"/>
    <lineage>
        <taxon>Eukaryota</taxon>
        <taxon>Metazoa</taxon>
        <taxon>Spiralia</taxon>
        <taxon>Gnathifera</taxon>
        <taxon>Rotifera</taxon>
        <taxon>Eurotatoria</taxon>
        <taxon>Bdelloidea</taxon>
        <taxon>Philodinida</taxon>
        <taxon>Philodinidae</taxon>
        <taxon>Rotaria</taxon>
    </lineage>
</organism>
<comment type="subcellular location">
    <subcellularLocation>
        <location evidence="1">Membrane</location>
    </subcellularLocation>
</comment>